<dbReference type="EnsemblPlants" id="AVESA.00010b.r2.6CG1106510.1">
    <property type="protein sequence ID" value="AVESA.00010b.r2.6CG1106510.1.CDS.1"/>
    <property type="gene ID" value="AVESA.00010b.r2.6CG1106510"/>
</dbReference>
<protein>
    <submittedName>
        <fullName evidence="1">Uncharacterized protein</fullName>
    </submittedName>
</protein>
<keyword evidence="2" id="KW-1185">Reference proteome</keyword>
<evidence type="ECO:0000313" key="1">
    <source>
        <dbReference type="EnsemblPlants" id="AVESA.00010b.r2.6CG1106510.1.CDS.1"/>
    </source>
</evidence>
<name>A0ACD5Z5E3_AVESA</name>
<reference evidence="1" key="2">
    <citation type="submission" date="2025-09" db="UniProtKB">
        <authorList>
            <consortium name="EnsemblPlants"/>
        </authorList>
    </citation>
    <scope>IDENTIFICATION</scope>
</reference>
<sequence>MVYLKLQPYRLSAFGLRSSLKLQTKFYGPFRIISKIKNVAYKLQFPDDVNIHPVFHVSQLKRHLGPSAIPNPHLPLVDPHGNIKTDPILVLQTRQVPRNNIAVVQWLVQWDNLPPEDATWEDANFMKNSFPTFYNATVRGWFQNQGTT</sequence>
<dbReference type="Proteomes" id="UP001732700">
    <property type="component" value="Chromosome 6C"/>
</dbReference>
<evidence type="ECO:0000313" key="2">
    <source>
        <dbReference type="Proteomes" id="UP001732700"/>
    </source>
</evidence>
<reference evidence="1" key="1">
    <citation type="submission" date="2021-05" db="EMBL/GenBank/DDBJ databases">
        <authorList>
            <person name="Scholz U."/>
            <person name="Mascher M."/>
            <person name="Fiebig A."/>
        </authorList>
    </citation>
    <scope>NUCLEOTIDE SEQUENCE [LARGE SCALE GENOMIC DNA]</scope>
</reference>
<accession>A0ACD5Z5E3</accession>
<proteinExistence type="predicted"/>
<organism evidence="1 2">
    <name type="scientific">Avena sativa</name>
    <name type="common">Oat</name>
    <dbReference type="NCBI Taxonomy" id="4498"/>
    <lineage>
        <taxon>Eukaryota</taxon>
        <taxon>Viridiplantae</taxon>
        <taxon>Streptophyta</taxon>
        <taxon>Embryophyta</taxon>
        <taxon>Tracheophyta</taxon>
        <taxon>Spermatophyta</taxon>
        <taxon>Magnoliopsida</taxon>
        <taxon>Liliopsida</taxon>
        <taxon>Poales</taxon>
        <taxon>Poaceae</taxon>
        <taxon>BOP clade</taxon>
        <taxon>Pooideae</taxon>
        <taxon>Poodae</taxon>
        <taxon>Poeae</taxon>
        <taxon>Poeae Chloroplast Group 1 (Aveneae type)</taxon>
        <taxon>Aveninae</taxon>
        <taxon>Avena</taxon>
    </lineage>
</organism>